<organism evidence="3 4">
    <name type="scientific">Molossus molossus</name>
    <name type="common">Pallas' mastiff bat</name>
    <name type="synonym">Vespertilio molossus</name>
    <dbReference type="NCBI Taxonomy" id="27622"/>
    <lineage>
        <taxon>Eukaryota</taxon>
        <taxon>Metazoa</taxon>
        <taxon>Chordata</taxon>
        <taxon>Craniata</taxon>
        <taxon>Vertebrata</taxon>
        <taxon>Euteleostomi</taxon>
        <taxon>Mammalia</taxon>
        <taxon>Eutheria</taxon>
        <taxon>Laurasiatheria</taxon>
        <taxon>Chiroptera</taxon>
        <taxon>Yangochiroptera</taxon>
        <taxon>Molossidae</taxon>
        <taxon>Molossus</taxon>
    </lineage>
</organism>
<feature type="transmembrane region" description="Helical" evidence="2">
    <location>
        <begin position="48"/>
        <end position="68"/>
    </location>
</feature>
<evidence type="ECO:0000256" key="1">
    <source>
        <dbReference type="SAM" id="MobiDB-lite"/>
    </source>
</evidence>
<dbReference type="EMBL" id="JACASF010000014">
    <property type="protein sequence ID" value="KAF6433923.1"/>
    <property type="molecule type" value="Genomic_DNA"/>
</dbReference>
<keyword evidence="2" id="KW-1133">Transmembrane helix</keyword>
<feature type="region of interest" description="Disordered" evidence="1">
    <location>
        <begin position="77"/>
        <end position="209"/>
    </location>
</feature>
<comment type="caution">
    <text evidence="3">The sequence shown here is derived from an EMBL/GenBank/DDBJ whole genome shotgun (WGS) entry which is preliminary data.</text>
</comment>
<evidence type="ECO:0000256" key="2">
    <source>
        <dbReference type="SAM" id="Phobius"/>
    </source>
</evidence>
<feature type="compositionally biased region" description="Basic and acidic residues" evidence="1">
    <location>
        <begin position="181"/>
        <end position="191"/>
    </location>
</feature>
<evidence type="ECO:0000313" key="4">
    <source>
        <dbReference type="Proteomes" id="UP000550707"/>
    </source>
</evidence>
<evidence type="ECO:0000313" key="3">
    <source>
        <dbReference type="EMBL" id="KAF6433923.1"/>
    </source>
</evidence>
<name>A0A7J8EET9_MOLMO</name>
<reference evidence="3 4" key="1">
    <citation type="journal article" date="2020" name="Nature">
        <title>Six reference-quality genomes reveal evolution of bat adaptations.</title>
        <authorList>
            <person name="Jebb D."/>
            <person name="Huang Z."/>
            <person name="Pippel M."/>
            <person name="Hughes G.M."/>
            <person name="Lavrichenko K."/>
            <person name="Devanna P."/>
            <person name="Winkler S."/>
            <person name="Jermiin L.S."/>
            <person name="Skirmuntt E.C."/>
            <person name="Katzourakis A."/>
            <person name="Burkitt-Gray L."/>
            <person name="Ray D.A."/>
            <person name="Sullivan K.A.M."/>
            <person name="Roscito J.G."/>
            <person name="Kirilenko B.M."/>
            <person name="Davalos L.M."/>
            <person name="Corthals A.P."/>
            <person name="Power M.L."/>
            <person name="Jones G."/>
            <person name="Ransome R.D."/>
            <person name="Dechmann D.K.N."/>
            <person name="Locatelli A.G."/>
            <person name="Puechmaille S.J."/>
            <person name="Fedrigo O."/>
            <person name="Jarvis E.D."/>
            <person name="Hiller M."/>
            <person name="Vernes S.C."/>
            <person name="Myers E.W."/>
            <person name="Teeling E.C."/>
        </authorList>
    </citation>
    <scope>NUCLEOTIDE SEQUENCE [LARGE SCALE GENOMIC DNA]</scope>
    <source>
        <strain evidence="3">MMolMol1</strain>
        <tissue evidence="3">Muscle</tissue>
    </source>
</reference>
<keyword evidence="2" id="KW-0812">Transmembrane</keyword>
<protein>
    <submittedName>
        <fullName evidence="3">Mannosidase alpha class 1B member 1</fullName>
    </submittedName>
</protein>
<dbReference type="Proteomes" id="UP000550707">
    <property type="component" value="Unassembled WGS sequence"/>
</dbReference>
<feature type="compositionally biased region" description="Basic and acidic residues" evidence="1">
    <location>
        <begin position="132"/>
        <end position="158"/>
    </location>
</feature>
<accession>A0A7J8EET9</accession>
<keyword evidence="2" id="KW-0472">Membrane</keyword>
<dbReference type="AlphaFoldDB" id="A0A7J8EET9"/>
<sequence length="248" mass="26889">MYPSAPSAPHRDFISVTLSLGQSDDGSKTLRRRSCWRRWKQLSRLQRNVILFILAFLMLCGLLLYISVADPWKAPNDRAAGEQVPRPVNPPVLPAPQKADADPGHGPGLSPQKPPRHVRRGPPNLQIRAPSKHREDRSQDDTKQREEALATAHQDEVPQRTVVSWRGAVIEPEQGTQVPSRKADAPTRPSREAPSLQNQAASGLRPRASVPPGVGPLAGCAVCVLDSGNLQGLAAGDTLTLLAGHPME</sequence>
<gene>
    <name evidence="3" type="ORF">HJG59_011840</name>
</gene>
<proteinExistence type="predicted"/>
<keyword evidence="4" id="KW-1185">Reference proteome</keyword>